<feature type="compositionally biased region" description="Basic and acidic residues" evidence="2">
    <location>
        <begin position="1043"/>
        <end position="1054"/>
    </location>
</feature>
<evidence type="ECO:0000259" key="3">
    <source>
        <dbReference type="PROSITE" id="PS50157"/>
    </source>
</evidence>
<feature type="domain" description="C2H2-type" evidence="3">
    <location>
        <begin position="24"/>
        <end position="46"/>
    </location>
</feature>
<accession>A0A834X3S6</accession>
<reference evidence="4" key="1">
    <citation type="submission" date="2020-09" db="EMBL/GenBank/DDBJ databases">
        <title>Genome-Enabled Discovery of Anthraquinone Biosynthesis in Senna tora.</title>
        <authorList>
            <person name="Kang S.-H."/>
            <person name="Pandey R.P."/>
            <person name="Lee C.-M."/>
            <person name="Sim J.-S."/>
            <person name="Jeong J.-T."/>
            <person name="Choi B.-S."/>
            <person name="Jung M."/>
            <person name="Ginzburg D."/>
            <person name="Zhao K."/>
            <person name="Won S.Y."/>
            <person name="Oh T.-J."/>
            <person name="Yu Y."/>
            <person name="Kim N.-H."/>
            <person name="Lee O.R."/>
            <person name="Lee T.-H."/>
            <person name="Bashyal P."/>
            <person name="Kim T.-S."/>
            <person name="Lee W.-H."/>
            <person name="Kawkins C."/>
            <person name="Kim C.-K."/>
            <person name="Kim J.S."/>
            <person name="Ahn B.O."/>
            <person name="Rhee S.Y."/>
            <person name="Sohng J.K."/>
        </authorList>
    </citation>
    <scope>NUCLEOTIDE SEQUENCE</scope>
    <source>
        <tissue evidence="4">Leaf</tissue>
    </source>
</reference>
<dbReference type="InterPro" id="IPR013087">
    <property type="entry name" value="Znf_C2H2_type"/>
</dbReference>
<organism evidence="4 5">
    <name type="scientific">Senna tora</name>
    <dbReference type="NCBI Taxonomy" id="362788"/>
    <lineage>
        <taxon>Eukaryota</taxon>
        <taxon>Viridiplantae</taxon>
        <taxon>Streptophyta</taxon>
        <taxon>Embryophyta</taxon>
        <taxon>Tracheophyta</taxon>
        <taxon>Spermatophyta</taxon>
        <taxon>Magnoliopsida</taxon>
        <taxon>eudicotyledons</taxon>
        <taxon>Gunneridae</taxon>
        <taxon>Pentapetalae</taxon>
        <taxon>rosids</taxon>
        <taxon>fabids</taxon>
        <taxon>Fabales</taxon>
        <taxon>Fabaceae</taxon>
        <taxon>Caesalpinioideae</taxon>
        <taxon>Cassia clade</taxon>
        <taxon>Senna</taxon>
    </lineage>
</organism>
<keyword evidence="1" id="KW-0479">Metal-binding</keyword>
<dbReference type="PANTHER" id="PTHR35746:SF1">
    <property type="entry name" value="PENTATRICOPEPTIDE REPEAT (PPR) SUPERFAMILY PROTEIN"/>
    <property type="match status" value="1"/>
</dbReference>
<feature type="region of interest" description="Disordered" evidence="2">
    <location>
        <begin position="1025"/>
        <end position="1060"/>
    </location>
</feature>
<dbReference type="PROSITE" id="PS50157">
    <property type="entry name" value="ZINC_FINGER_C2H2_2"/>
    <property type="match status" value="1"/>
</dbReference>
<feature type="compositionally biased region" description="Polar residues" evidence="2">
    <location>
        <begin position="1029"/>
        <end position="1041"/>
    </location>
</feature>
<feature type="region of interest" description="Disordered" evidence="2">
    <location>
        <begin position="1138"/>
        <end position="1208"/>
    </location>
</feature>
<sequence length="1236" mass="134514">MSFGMEDFNGTCVDFEGHESHGVYLCHKCGWPFPNPHPSARHRRAHKRICGTVEGYKLLDSEGHAHSNASDDSDDDHKIPSPNSLEIDKNEKVGVGIGEKIIRSEDDVFSDAVADFSDSALSSDSAISVERADRKDPKFLSLLRTKVLMLFLQFASNGLVITYTAAGVSKLIVKLSDDFQMQSPEVSQSKGAELQNKQELQVQPSGFIREPLSTSDLDLRTEASTDVHSDDFLGLPSNSNLSNGSKAEAISDVIPETGENVTDCVLPHVAEETNLKSKDGAESEREAVEIVVSSNNFAGERSEGFPKIEVSDKVSSDDKVADGTARQKEELSVELFSVAPHDNLSPLDVDSVVKTSGIQVESEHVLQFADSSDLIKTSHEKGEGNIDVNALTNPHLARSQTVFEDCECPEEVVEQDPSSLQPSEPLKHLEGDLKEIVTEESHSTFDPNQLIEEKEVLPHDMQVLDDSINHEPSVEVIAKEQAERSVQIEALEDSFKSEINKTCMVNISEESESDGVGKSLLEGSVIVLSDNFEDFKDCEEVVSENPTNLHSSEALKVNEDDLKDSVNEENHSIFKSSQLSKETEVLSPDMHVLDDNIKQERVHYEPKVECTFAKEQVKEVSPIMLTVNEKNPSNFKSSQLSKESEVLSPDMHVLDDNDKQEQVHFDLKVENSLAEKQAEVSPIMLIDESNQRSDEVGASVNALNSETSESHVVYFSGEKKSDDVCKTSQEKSFPEDSVMASKDVSVCSSTSQTSVISIGGIGHCEKNRNEIDDIALDSKSRGGNEESDIGIRVGTLQPSDLKQLEAKTSSDVFNSDDAGERSIIENFDTTDTQGSEVSNVNDTLLLNSGGSQFEPPLVSENVMDGHTRNSTGIDCSNKDAVSSTKEDIKGDEINKNSKVQEENNRFVGTFSNLQHETQNAELSQNAVENHAREVSSHSPLDTEPQYAQSAHAGEDNPSVETNGEASATRVMVAQDRSINNLAKLGSSGIDASIDSSSRCDSLEGNWGSVSVLSVLSDAPAVIDGEALPSTESGKSNLNSSKAAPEEQRSEKSDMFEPPSFMTLVEPGHVVDPKAAAASEVQKGHNPQPNPTSLQAGWFPTITQVVNDSQGRKKNEEIIAKVTNWSNNKQHTPLKSLLGEAANSGNKPKSPKSEEKQASPKNGKVPKDNGLGLTTVNSILGPESPAAPTAQAAMKGDAGKEWNSPARYPADIKREKRKVKSRPYWIQFVCCSSVDPQ</sequence>
<name>A0A834X3S6_9FABA</name>
<dbReference type="PROSITE" id="PS00028">
    <property type="entry name" value="ZINC_FINGER_C2H2_1"/>
    <property type="match status" value="1"/>
</dbReference>
<evidence type="ECO:0000313" key="5">
    <source>
        <dbReference type="Proteomes" id="UP000634136"/>
    </source>
</evidence>
<feature type="region of interest" description="Disordered" evidence="2">
    <location>
        <begin position="868"/>
        <end position="889"/>
    </location>
</feature>
<dbReference type="GO" id="GO:0008270">
    <property type="term" value="F:zinc ion binding"/>
    <property type="evidence" value="ECO:0007669"/>
    <property type="project" value="UniProtKB-KW"/>
</dbReference>
<comment type="caution">
    <text evidence="4">The sequence shown here is derived from an EMBL/GenBank/DDBJ whole genome shotgun (WGS) entry which is preliminary data.</text>
</comment>
<keyword evidence="1" id="KW-0863">Zinc-finger</keyword>
<proteinExistence type="predicted"/>
<evidence type="ECO:0000256" key="1">
    <source>
        <dbReference type="PROSITE-ProRule" id="PRU00042"/>
    </source>
</evidence>
<dbReference type="EMBL" id="JAAIUW010000003">
    <property type="protein sequence ID" value="KAF7837058.1"/>
    <property type="molecule type" value="Genomic_DNA"/>
</dbReference>
<feature type="region of interest" description="Disordered" evidence="2">
    <location>
        <begin position="63"/>
        <end position="86"/>
    </location>
</feature>
<gene>
    <name evidence="4" type="ORF">G2W53_005540</name>
</gene>
<protein>
    <recommendedName>
        <fullName evidence="3">C2H2-type domain-containing protein</fullName>
    </recommendedName>
</protein>
<dbReference type="OrthoDB" id="1939753at2759"/>
<feature type="region of interest" description="Disordered" evidence="2">
    <location>
        <begin position="1075"/>
        <end position="1095"/>
    </location>
</feature>
<feature type="compositionally biased region" description="Polar residues" evidence="2">
    <location>
        <begin position="1084"/>
        <end position="1095"/>
    </location>
</feature>
<feature type="compositionally biased region" description="Polar residues" evidence="2">
    <location>
        <begin position="868"/>
        <end position="883"/>
    </location>
</feature>
<keyword evidence="5" id="KW-1185">Reference proteome</keyword>
<dbReference type="PANTHER" id="PTHR35746">
    <property type="entry name" value="PENTATRICOPEPTIDE REPEAT (PPR) SUPERFAMILY PROTEIN"/>
    <property type="match status" value="1"/>
</dbReference>
<dbReference type="Proteomes" id="UP000634136">
    <property type="component" value="Unassembled WGS sequence"/>
</dbReference>
<keyword evidence="1" id="KW-0862">Zinc</keyword>
<evidence type="ECO:0000313" key="4">
    <source>
        <dbReference type="EMBL" id="KAF7837058.1"/>
    </source>
</evidence>
<dbReference type="AlphaFoldDB" id="A0A834X3S6"/>
<feature type="region of interest" description="Disordered" evidence="2">
    <location>
        <begin position="927"/>
        <end position="962"/>
    </location>
</feature>
<evidence type="ECO:0000256" key="2">
    <source>
        <dbReference type="SAM" id="MobiDB-lite"/>
    </source>
</evidence>